<evidence type="ECO:0000256" key="1">
    <source>
        <dbReference type="SAM" id="MobiDB-lite"/>
    </source>
</evidence>
<dbReference type="OrthoDB" id="981249at2"/>
<reference evidence="3 4" key="1">
    <citation type="journal article" date="2017" name="Int. J. Syst. Evol. Microbiol.">
        <title>Mucilaginibacterpsychrotolerans sp. nov., isolated from peatlands.</title>
        <authorList>
            <person name="Deng Y."/>
            <person name="Shen L."/>
            <person name="Xu B."/>
            <person name="Liu Y."/>
            <person name="Gu Z."/>
            <person name="Liu H."/>
            <person name="Zhou Y."/>
        </authorList>
    </citation>
    <scope>NUCLEOTIDE SEQUENCE [LARGE SCALE GENOMIC DNA]</scope>
    <source>
        <strain evidence="3 4">NH7-4</strain>
    </source>
</reference>
<feature type="transmembrane region" description="Helical" evidence="2">
    <location>
        <begin position="47"/>
        <end position="67"/>
    </location>
</feature>
<dbReference type="Pfam" id="PF19579">
    <property type="entry name" value="FtsL_2"/>
    <property type="match status" value="1"/>
</dbReference>
<proteinExistence type="predicted"/>
<comment type="caution">
    <text evidence="3">The sequence shown here is derived from an EMBL/GenBank/DDBJ whole genome shotgun (WGS) entry which is preliminary data.</text>
</comment>
<dbReference type="InterPro" id="IPR045755">
    <property type="entry name" value="FtsL-like"/>
</dbReference>
<organism evidence="3 4">
    <name type="scientific">Mucilaginibacter psychrotolerans</name>
    <dbReference type="NCBI Taxonomy" id="1524096"/>
    <lineage>
        <taxon>Bacteria</taxon>
        <taxon>Pseudomonadati</taxon>
        <taxon>Bacteroidota</taxon>
        <taxon>Sphingobacteriia</taxon>
        <taxon>Sphingobacteriales</taxon>
        <taxon>Sphingobacteriaceae</taxon>
        <taxon>Mucilaginibacter</taxon>
    </lineage>
</organism>
<dbReference type="RefSeq" id="WP_133229498.1">
    <property type="nucleotide sequence ID" value="NZ_SOZE01000001.1"/>
</dbReference>
<feature type="region of interest" description="Disordered" evidence="1">
    <location>
        <begin position="114"/>
        <end position="137"/>
    </location>
</feature>
<gene>
    <name evidence="3" type="ORF">E2R66_01635</name>
</gene>
<name>A0A4Y8SQI8_9SPHI</name>
<keyword evidence="4" id="KW-1185">Reference proteome</keyword>
<dbReference type="EMBL" id="SOZE01000001">
    <property type="protein sequence ID" value="TFF40905.1"/>
    <property type="molecule type" value="Genomic_DNA"/>
</dbReference>
<evidence type="ECO:0000256" key="2">
    <source>
        <dbReference type="SAM" id="Phobius"/>
    </source>
</evidence>
<evidence type="ECO:0000313" key="4">
    <source>
        <dbReference type="Proteomes" id="UP000297540"/>
    </source>
</evidence>
<dbReference type="AlphaFoldDB" id="A0A4Y8SQI8"/>
<keyword evidence="2" id="KW-0812">Transmembrane</keyword>
<keyword evidence="2" id="KW-0472">Membrane</keyword>
<accession>A0A4Y8SQI8</accession>
<protein>
    <submittedName>
        <fullName evidence="3">Uncharacterized protein</fullName>
    </submittedName>
</protein>
<keyword evidence="2" id="KW-1133">Transmembrane helix</keyword>
<sequence length="137" mass="15564">MSNRFRTEIQEEEAEKELIVDNKPAQGLPDNFFTRFLRNGVITTDDAIGALPFVFYIAFLCMVYIGARHLTDNNIREIDKVGNEVKKLSAEYKSIQAEMAFKTTLTEVAKQAETDSLGLHPSEQPPQKIVVKQEDEQ</sequence>
<dbReference type="Proteomes" id="UP000297540">
    <property type="component" value="Unassembled WGS sequence"/>
</dbReference>
<evidence type="ECO:0000313" key="3">
    <source>
        <dbReference type="EMBL" id="TFF40905.1"/>
    </source>
</evidence>